<dbReference type="PANTHER" id="PTHR11487">
    <property type="entry name" value="THIOESTERASE"/>
    <property type="match status" value="1"/>
</dbReference>
<gene>
    <name evidence="3" type="ORF">ABT384_00810</name>
</gene>
<dbReference type="Gene3D" id="3.40.50.1820">
    <property type="entry name" value="alpha/beta hydrolase"/>
    <property type="match status" value="1"/>
</dbReference>
<proteinExistence type="inferred from homology"/>
<dbReference type="RefSeq" id="WP_190069046.1">
    <property type="nucleotide sequence ID" value="NZ_BNBM01000002.1"/>
</dbReference>
<organism evidence="3 4">
    <name type="scientific">Streptomyces lanatus</name>
    <dbReference type="NCBI Taxonomy" id="66900"/>
    <lineage>
        <taxon>Bacteria</taxon>
        <taxon>Bacillati</taxon>
        <taxon>Actinomycetota</taxon>
        <taxon>Actinomycetes</taxon>
        <taxon>Kitasatosporales</taxon>
        <taxon>Streptomycetaceae</taxon>
        <taxon>Streptomyces</taxon>
    </lineage>
</organism>
<dbReference type="InterPro" id="IPR029058">
    <property type="entry name" value="AB_hydrolase_fold"/>
</dbReference>
<dbReference type="GO" id="GO:0016787">
    <property type="term" value="F:hydrolase activity"/>
    <property type="evidence" value="ECO:0007669"/>
    <property type="project" value="UniProtKB-KW"/>
</dbReference>
<dbReference type="Pfam" id="PF00975">
    <property type="entry name" value="Thioesterase"/>
    <property type="match status" value="1"/>
</dbReference>
<name>A0ABV1XHW3_9ACTN</name>
<accession>A0ABV1XHW3</accession>
<dbReference type="SUPFAM" id="SSF53474">
    <property type="entry name" value="alpha/beta-Hydrolases"/>
    <property type="match status" value="1"/>
</dbReference>
<keyword evidence="4" id="KW-1185">Reference proteome</keyword>
<keyword evidence="3" id="KW-0378">Hydrolase</keyword>
<comment type="similarity">
    <text evidence="1">Belongs to the thioesterase family.</text>
</comment>
<evidence type="ECO:0000259" key="2">
    <source>
        <dbReference type="Pfam" id="PF00975"/>
    </source>
</evidence>
<dbReference type="InterPro" id="IPR012223">
    <property type="entry name" value="TEII"/>
</dbReference>
<feature type="domain" description="Thioesterase" evidence="2">
    <location>
        <begin position="32"/>
        <end position="255"/>
    </location>
</feature>
<sequence>MNATAVPKAIQPGVRAGGWIVAPARRTPPALRLFCLPYAAGAASVYTGWSGALGEHIEVCPVEYPGRQTRWRESPHARLAPLVDELASALEGELDVPYALFGHSMGSLVAFELARELRRRGAGEPHALFVSGGRAPRLRHEQPRTHDQPDAFVVDRLRRLGGLPGEVCDEPELLELLMPAIRADFAVCETYEYRAEPLLTCPVVAFAGTEDPEVPAARMAPWAEETTGPFVRYELPGDHFFLRPSRTPLLDTVRAALTPCPTSYTRQEHR</sequence>
<evidence type="ECO:0000313" key="4">
    <source>
        <dbReference type="Proteomes" id="UP001486207"/>
    </source>
</evidence>
<comment type="caution">
    <text evidence="3">The sequence shown here is derived from an EMBL/GenBank/DDBJ whole genome shotgun (WGS) entry which is preliminary data.</text>
</comment>
<reference evidence="3 4" key="1">
    <citation type="submission" date="2024-06" db="EMBL/GenBank/DDBJ databases">
        <title>The Natural Products Discovery Center: Release of the First 8490 Sequenced Strains for Exploring Actinobacteria Biosynthetic Diversity.</title>
        <authorList>
            <person name="Kalkreuter E."/>
            <person name="Kautsar S.A."/>
            <person name="Yang D."/>
            <person name="Bader C.D."/>
            <person name="Teijaro C.N."/>
            <person name="Fluegel L."/>
            <person name="Davis C.M."/>
            <person name="Simpson J.R."/>
            <person name="Lauterbach L."/>
            <person name="Steele A.D."/>
            <person name="Gui C."/>
            <person name="Meng S."/>
            <person name="Li G."/>
            <person name="Viehrig K."/>
            <person name="Ye F."/>
            <person name="Su P."/>
            <person name="Kiefer A.F."/>
            <person name="Nichols A."/>
            <person name="Cepeda A.J."/>
            <person name="Yan W."/>
            <person name="Fan B."/>
            <person name="Jiang Y."/>
            <person name="Adhikari A."/>
            <person name="Zheng C.-J."/>
            <person name="Schuster L."/>
            <person name="Cowan T.M."/>
            <person name="Smanski M.J."/>
            <person name="Chevrette M.G."/>
            <person name="De Carvalho L.P.S."/>
            <person name="Shen B."/>
        </authorList>
    </citation>
    <scope>NUCLEOTIDE SEQUENCE [LARGE SCALE GENOMIC DNA]</scope>
    <source>
        <strain evidence="3 4">NPDC000155</strain>
    </source>
</reference>
<evidence type="ECO:0000313" key="3">
    <source>
        <dbReference type="EMBL" id="MER7371191.1"/>
    </source>
</evidence>
<evidence type="ECO:0000256" key="1">
    <source>
        <dbReference type="ARBA" id="ARBA00007169"/>
    </source>
</evidence>
<dbReference type="InterPro" id="IPR001031">
    <property type="entry name" value="Thioesterase"/>
</dbReference>
<protein>
    <submittedName>
        <fullName evidence="3">Alpha/beta fold hydrolase</fullName>
    </submittedName>
</protein>
<dbReference type="EMBL" id="JBEPFB010000001">
    <property type="protein sequence ID" value="MER7371191.1"/>
    <property type="molecule type" value="Genomic_DNA"/>
</dbReference>
<dbReference type="PANTHER" id="PTHR11487:SF0">
    <property type="entry name" value="S-ACYL FATTY ACID SYNTHASE THIOESTERASE, MEDIUM CHAIN"/>
    <property type="match status" value="1"/>
</dbReference>
<dbReference type="Proteomes" id="UP001486207">
    <property type="component" value="Unassembled WGS sequence"/>
</dbReference>